<accession>A0A135RY73</accession>
<dbReference type="EMBL" id="JEMN01001713">
    <property type="protein sequence ID" value="KXH28622.1"/>
    <property type="molecule type" value="Genomic_DNA"/>
</dbReference>
<comment type="caution">
    <text evidence="2">The sequence shown here is derived from an EMBL/GenBank/DDBJ whole genome shotgun (WGS) entry which is preliminary data.</text>
</comment>
<evidence type="ECO:0000313" key="2">
    <source>
        <dbReference type="EMBL" id="KXH28622.1"/>
    </source>
</evidence>
<proteinExistence type="predicted"/>
<name>A0A135RY73_9PEZI</name>
<feature type="region of interest" description="Disordered" evidence="1">
    <location>
        <begin position="1"/>
        <end position="96"/>
    </location>
</feature>
<organism evidence="2 3">
    <name type="scientific">Colletotrichum nymphaeae SA-01</name>
    <dbReference type="NCBI Taxonomy" id="1460502"/>
    <lineage>
        <taxon>Eukaryota</taxon>
        <taxon>Fungi</taxon>
        <taxon>Dikarya</taxon>
        <taxon>Ascomycota</taxon>
        <taxon>Pezizomycotina</taxon>
        <taxon>Sordariomycetes</taxon>
        <taxon>Hypocreomycetidae</taxon>
        <taxon>Glomerellales</taxon>
        <taxon>Glomerellaceae</taxon>
        <taxon>Colletotrichum</taxon>
        <taxon>Colletotrichum acutatum species complex</taxon>
    </lineage>
</organism>
<evidence type="ECO:0000313" key="3">
    <source>
        <dbReference type="Proteomes" id="UP000070054"/>
    </source>
</evidence>
<keyword evidence="3" id="KW-1185">Reference proteome</keyword>
<gene>
    <name evidence="2" type="ORF">CNYM01_11255</name>
</gene>
<sequence length="375" mass="41701">MNFASNSTSNLQRPRNMGLPEIAPSDTMTANTPEPAATGPMTANTPEPAATGALTANTPEPAATDATMADAPEPGTDTAERTARTPDATPELSEAPKLLMETLIEKLEMGGVQNEVDYYNLLAILRFLTPEPDVDDTCTPEPDVDDTCNSPGPEQEIVNPKVLDAMISVFQTELELQMPDPPSAASTQEDVAKQLIFIANKLAISWMKVPNRTCDASPTLIRTCDQEPEEFEALQHESFEHSFARGPEERILTLDLGAITRNIISFTTDRFIRADPGHRPSVRFEQVYTLRHLPRLTHEITDLLIDFMALGEKCETNFSWRSECKKSMITISLKDGTWIMIEHRGKYGHYFAFLSRESGDHEWNTNYAQDISLKI</sequence>
<evidence type="ECO:0000256" key="1">
    <source>
        <dbReference type="SAM" id="MobiDB-lite"/>
    </source>
</evidence>
<feature type="compositionally biased region" description="Polar residues" evidence="1">
    <location>
        <begin position="1"/>
        <end position="13"/>
    </location>
</feature>
<dbReference type="AlphaFoldDB" id="A0A135RY73"/>
<feature type="compositionally biased region" description="Low complexity" evidence="1">
    <location>
        <begin position="58"/>
        <end position="74"/>
    </location>
</feature>
<reference evidence="2 3" key="1">
    <citation type="submission" date="2014-02" db="EMBL/GenBank/DDBJ databases">
        <title>The genome sequence of Colletotrichum nymphaeae SA-01.</title>
        <authorList>
            <person name="Baroncelli R."/>
            <person name="Thon M.R."/>
        </authorList>
    </citation>
    <scope>NUCLEOTIDE SEQUENCE [LARGE SCALE GENOMIC DNA]</scope>
    <source>
        <strain evidence="2 3">SA-01</strain>
    </source>
</reference>
<protein>
    <submittedName>
        <fullName evidence="2">Uncharacterized protein</fullName>
    </submittedName>
</protein>
<dbReference type="Proteomes" id="UP000070054">
    <property type="component" value="Unassembled WGS sequence"/>
</dbReference>